<dbReference type="Proteomes" id="UP000299102">
    <property type="component" value="Unassembled WGS sequence"/>
</dbReference>
<reference evidence="1 2" key="1">
    <citation type="journal article" date="2019" name="Commun. Biol.">
        <title>The bagworm genome reveals a unique fibroin gene that provides high tensile strength.</title>
        <authorList>
            <person name="Kono N."/>
            <person name="Nakamura H."/>
            <person name="Ohtoshi R."/>
            <person name="Tomita M."/>
            <person name="Numata K."/>
            <person name="Arakawa K."/>
        </authorList>
    </citation>
    <scope>NUCLEOTIDE SEQUENCE [LARGE SCALE GENOMIC DNA]</scope>
</reference>
<sequence length="114" mass="12797">MTLVDYGESPAPAAGPARPARALCTSSVAYVRRTRGYRGINSKRLHFIQLIFYLVPGLPGFERSPFTVFSRYLPLALPEVSERRAADLPDFYYTDQLPSAQVRRANPIYRASSD</sequence>
<evidence type="ECO:0000313" key="2">
    <source>
        <dbReference type="Proteomes" id="UP000299102"/>
    </source>
</evidence>
<proteinExistence type="predicted"/>
<name>A0A4C1Y170_EUMVA</name>
<evidence type="ECO:0000313" key="1">
    <source>
        <dbReference type="EMBL" id="GBP69608.1"/>
    </source>
</evidence>
<dbReference type="EMBL" id="BGZK01001046">
    <property type="protein sequence ID" value="GBP69608.1"/>
    <property type="molecule type" value="Genomic_DNA"/>
</dbReference>
<protein>
    <submittedName>
        <fullName evidence="1">Uncharacterized protein</fullName>
    </submittedName>
</protein>
<keyword evidence="2" id="KW-1185">Reference proteome</keyword>
<gene>
    <name evidence="1" type="ORF">EVAR_88695_1</name>
</gene>
<accession>A0A4C1Y170</accession>
<comment type="caution">
    <text evidence="1">The sequence shown here is derived from an EMBL/GenBank/DDBJ whole genome shotgun (WGS) entry which is preliminary data.</text>
</comment>
<dbReference type="AlphaFoldDB" id="A0A4C1Y170"/>
<organism evidence="1 2">
    <name type="scientific">Eumeta variegata</name>
    <name type="common">Bagworm moth</name>
    <name type="synonym">Eumeta japonica</name>
    <dbReference type="NCBI Taxonomy" id="151549"/>
    <lineage>
        <taxon>Eukaryota</taxon>
        <taxon>Metazoa</taxon>
        <taxon>Ecdysozoa</taxon>
        <taxon>Arthropoda</taxon>
        <taxon>Hexapoda</taxon>
        <taxon>Insecta</taxon>
        <taxon>Pterygota</taxon>
        <taxon>Neoptera</taxon>
        <taxon>Endopterygota</taxon>
        <taxon>Lepidoptera</taxon>
        <taxon>Glossata</taxon>
        <taxon>Ditrysia</taxon>
        <taxon>Tineoidea</taxon>
        <taxon>Psychidae</taxon>
        <taxon>Oiketicinae</taxon>
        <taxon>Eumeta</taxon>
    </lineage>
</organism>